<evidence type="ECO:0000313" key="2">
    <source>
        <dbReference type="Proteomes" id="UP000270094"/>
    </source>
</evidence>
<proteinExistence type="predicted"/>
<dbReference type="SUPFAM" id="SSF50978">
    <property type="entry name" value="WD40 repeat-like"/>
    <property type="match status" value="1"/>
</dbReference>
<keyword evidence="2" id="KW-1185">Reference proteome</keyword>
<gene>
    <name evidence="1" type="ORF">SVUK_LOCUS15048</name>
</gene>
<accession>A0A3P7J3L8</accession>
<reference evidence="1 2" key="1">
    <citation type="submission" date="2018-11" db="EMBL/GenBank/DDBJ databases">
        <authorList>
            <consortium name="Pathogen Informatics"/>
        </authorList>
    </citation>
    <scope>NUCLEOTIDE SEQUENCE [LARGE SCALE GENOMIC DNA]</scope>
</reference>
<protein>
    <submittedName>
        <fullName evidence="1">Uncharacterized protein</fullName>
    </submittedName>
</protein>
<dbReference type="EMBL" id="UYYB01107222">
    <property type="protein sequence ID" value="VDM80050.1"/>
    <property type="molecule type" value="Genomic_DNA"/>
</dbReference>
<dbReference type="AlphaFoldDB" id="A0A3P7J3L8"/>
<sequence>MELERSQNTGLPIRGTVVIVFGGKDTVTGIQAVEGGDHFLVHGEYYCCLLHQSYLVEGGVAPEHRILRLPAPIRSLNVERHGKNDLLLSFLLENGVFHYSLSTHMEDSTFECLQCYRCTRPIQSGLLWRDGGILHAAYYDGFVRVGIIVEERPIQSGLLWRDGGILHAAYYDGFVRVGIIVEEYDDMLLVQARI</sequence>
<name>A0A3P7J3L8_STRVU</name>
<dbReference type="InterPro" id="IPR036322">
    <property type="entry name" value="WD40_repeat_dom_sf"/>
</dbReference>
<dbReference type="Proteomes" id="UP000270094">
    <property type="component" value="Unassembled WGS sequence"/>
</dbReference>
<evidence type="ECO:0000313" key="1">
    <source>
        <dbReference type="EMBL" id="VDM80050.1"/>
    </source>
</evidence>
<organism evidence="1 2">
    <name type="scientific">Strongylus vulgaris</name>
    <name type="common">Blood worm</name>
    <dbReference type="NCBI Taxonomy" id="40348"/>
    <lineage>
        <taxon>Eukaryota</taxon>
        <taxon>Metazoa</taxon>
        <taxon>Ecdysozoa</taxon>
        <taxon>Nematoda</taxon>
        <taxon>Chromadorea</taxon>
        <taxon>Rhabditida</taxon>
        <taxon>Rhabditina</taxon>
        <taxon>Rhabditomorpha</taxon>
        <taxon>Strongyloidea</taxon>
        <taxon>Strongylidae</taxon>
        <taxon>Strongylus</taxon>
    </lineage>
</organism>